<dbReference type="AlphaFoldDB" id="A0A923PKZ6"/>
<dbReference type="InterPro" id="IPR036565">
    <property type="entry name" value="Mur-like_cat_sf"/>
</dbReference>
<evidence type="ECO:0000256" key="5">
    <source>
        <dbReference type="ARBA" id="ARBA00008276"/>
    </source>
</evidence>
<comment type="similarity">
    <text evidence="5 22">Belongs to the folylpolyglutamate synthase family.</text>
</comment>
<evidence type="ECO:0000256" key="10">
    <source>
        <dbReference type="ARBA" id="ARBA00022723"/>
    </source>
</evidence>
<comment type="catalytic activity">
    <reaction evidence="21">
        <text>7,8-dihydropteroate + L-glutamate + ATP = 7,8-dihydrofolate + ADP + phosphate + H(+)</text>
        <dbReference type="Rhea" id="RHEA:23584"/>
        <dbReference type="ChEBI" id="CHEBI:15378"/>
        <dbReference type="ChEBI" id="CHEBI:17839"/>
        <dbReference type="ChEBI" id="CHEBI:29985"/>
        <dbReference type="ChEBI" id="CHEBI:30616"/>
        <dbReference type="ChEBI" id="CHEBI:43474"/>
        <dbReference type="ChEBI" id="CHEBI:57451"/>
        <dbReference type="ChEBI" id="CHEBI:456216"/>
        <dbReference type="EC" id="6.3.2.12"/>
    </reaction>
</comment>
<evidence type="ECO:0000259" key="24">
    <source>
        <dbReference type="Pfam" id="PF08245"/>
    </source>
</evidence>
<dbReference type="Gene3D" id="3.40.1190.10">
    <property type="entry name" value="Mur-like, catalytic domain"/>
    <property type="match status" value="1"/>
</dbReference>
<dbReference type="InterPro" id="IPR001645">
    <property type="entry name" value="Folylpolyglutamate_synth"/>
</dbReference>
<dbReference type="GO" id="GO:0005737">
    <property type="term" value="C:cytoplasm"/>
    <property type="evidence" value="ECO:0007669"/>
    <property type="project" value="TreeGrafter"/>
</dbReference>
<evidence type="ECO:0000256" key="18">
    <source>
        <dbReference type="ARBA" id="ARBA00047493"/>
    </source>
</evidence>
<dbReference type="PIRSF" id="PIRSF001563">
    <property type="entry name" value="Folylpolyglu_synth"/>
    <property type="match status" value="1"/>
</dbReference>
<keyword evidence="13" id="KW-0460">Magnesium</keyword>
<keyword evidence="14" id="KW-0289">Folate biosynthesis</keyword>
<dbReference type="GO" id="GO:0046872">
    <property type="term" value="F:metal ion binding"/>
    <property type="evidence" value="ECO:0007669"/>
    <property type="project" value="UniProtKB-KW"/>
</dbReference>
<dbReference type="EMBL" id="JACSIT010000068">
    <property type="protein sequence ID" value="MBC6993601.1"/>
    <property type="molecule type" value="Genomic_DNA"/>
</dbReference>
<evidence type="ECO:0000256" key="8">
    <source>
        <dbReference type="ARBA" id="ARBA00019357"/>
    </source>
</evidence>
<gene>
    <name evidence="25" type="ORF">H9S92_05490</name>
</gene>
<dbReference type="PANTHER" id="PTHR11136:SF0">
    <property type="entry name" value="DIHYDROFOLATE SYNTHETASE-RELATED"/>
    <property type="match status" value="1"/>
</dbReference>
<evidence type="ECO:0000256" key="2">
    <source>
        <dbReference type="ARBA" id="ARBA00002714"/>
    </source>
</evidence>
<comment type="catalytic activity">
    <reaction evidence="18">
        <text>(6S)-5,6,7,8-tetrahydrofolyl-(gamma-L-Glu)(n) + L-glutamate + ATP = (6S)-5,6,7,8-tetrahydrofolyl-(gamma-L-Glu)(n+1) + ADP + phosphate + H(+)</text>
        <dbReference type="Rhea" id="RHEA:10580"/>
        <dbReference type="Rhea" id="RHEA-COMP:14738"/>
        <dbReference type="Rhea" id="RHEA-COMP:14740"/>
        <dbReference type="ChEBI" id="CHEBI:15378"/>
        <dbReference type="ChEBI" id="CHEBI:29985"/>
        <dbReference type="ChEBI" id="CHEBI:30616"/>
        <dbReference type="ChEBI" id="CHEBI:43474"/>
        <dbReference type="ChEBI" id="CHEBI:141005"/>
        <dbReference type="ChEBI" id="CHEBI:456216"/>
        <dbReference type="EC" id="6.3.2.17"/>
    </reaction>
</comment>
<evidence type="ECO:0000256" key="16">
    <source>
        <dbReference type="ARBA" id="ARBA00030592"/>
    </source>
</evidence>
<comment type="catalytic activity">
    <reaction evidence="20">
        <text>(6R)-5,10-methylenetetrahydrofolyl-(gamma-L-Glu)(n) + L-glutamate + ATP = (6R)-5,10-methylenetetrahydrofolyl-(gamma-L-Glu)(n+1) + ADP + phosphate + H(+)</text>
        <dbReference type="Rhea" id="RHEA:51912"/>
        <dbReference type="Rhea" id="RHEA-COMP:13257"/>
        <dbReference type="Rhea" id="RHEA-COMP:13258"/>
        <dbReference type="ChEBI" id="CHEBI:15378"/>
        <dbReference type="ChEBI" id="CHEBI:29985"/>
        <dbReference type="ChEBI" id="CHEBI:30616"/>
        <dbReference type="ChEBI" id="CHEBI:43474"/>
        <dbReference type="ChEBI" id="CHEBI:136572"/>
        <dbReference type="ChEBI" id="CHEBI:456216"/>
        <dbReference type="EC" id="6.3.2.17"/>
    </reaction>
</comment>
<dbReference type="RefSeq" id="WP_187465712.1">
    <property type="nucleotide sequence ID" value="NZ_JACSIT010000068.1"/>
</dbReference>
<dbReference type="SUPFAM" id="SSF53244">
    <property type="entry name" value="MurD-like peptide ligases, peptide-binding domain"/>
    <property type="match status" value="1"/>
</dbReference>
<evidence type="ECO:0000259" key="23">
    <source>
        <dbReference type="Pfam" id="PF02875"/>
    </source>
</evidence>
<comment type="catalytic activity">
    <reaction evidence="19">
        <text>10-formyltetrahydrofolyl-(gamma-L-Glu)(n) + L-glutamate + ATP = 10-formyltetrahydrofolyl-(gamma-L-Glu)(n+1) + ADP + phosphate + H(+)</text>
        <dbReference type="Rhea" id="RHEA:51904"/>
        <dbReference type="Rhea" id="RHEA-COMP:13088"/>
        <dbReference type="Rhea" id="RHEA-COMP:14300"/>
        <dbReference type="ChEBI" id="CHEBI:15378"/>
        <dbReference type="ChEBI" id="CHEBI:29985"/>
        <dbReference type="ChEBI" id="CHEBI:30616"/>
        <dbReference type="ChEBI" id="CHEBI:43474"/>
        <dbReference type="ChEBI" id="CHEBI:134413"/>
        <dbReference type="ChEBI" id="CHEBI:456216"/>
        <dbReference type="EC" id="6.3.2.17"/>
    </reaction>
</comment>
<accession>A0A923PKZ6</accession>
<dbReference type="EC" id="6.3.2.17" evidence="7"/>
<dbReference type="Pfam" id="PF08245">
    <property type="entry name" value="Mur_ligase_M"/>
    <property type="match status" value="1"/>
</dbReference>
<evidence type="ECO:0000313" key="26">
    <source>
        <dbReference type="Proteomes" id="UP000650081"/>
    </source>
</evidence>
<dbReference type="GO" id="GO:0046656">
    <property type="term" value="P:folic acid biosynthetic process"/>
    <property type="evidence" value="ECO:0007669"/>
    <property type="project" value="UniProtKB-KW"/>
</dbReference>
<keyword evidence="12 22" id="KW-0067">ATP-binding</keyword>
<evidence type="ECO:0000256" key="6">
    <source>
        <dbReference type="ARBA" id="ARBA00013023"/>
    </source>
</evidence>
<evidence type="ECO:0000256" key="15">
    <source>
        <dbReference type="ARBA" id="ARBA00030048"/>
    </source>
</evidence>
<dbReference type="GO" id="GO:0005524">
    <property type="term" value="F:ATP binding"/>
    <property type="evidence" value="ECO:0007669"/>
    <property type="project" value="UniProtKB-KW"/>
</dbReference>
<comment type="cofactor">
    <cofactor evidence="1">
        <name>Mg(2+)</name>
        <dbReference type="ChEBI" id="CHEBI:18420"/>
    </cofactor>
</comment>
<dbReference type="Proteomes" id="UP000650081">
    <property type="component" value="Unassembled WGS sequence"/>
</dbReference>
<evidence type="ECO:0000256" key="4">
    <source>
        <dbReference type="ARBA" id="ARBA00005150"/>
    </source>
</evidence>
<feature type="domain" description="Mur ligase central" evidence="24">
    <location>
        <begin position="51"/>
        <end position="274"/>
    </location>
</feature>
<keyword evidence="10" id="KW-0479">Metal-binding</keyword>
<proteinExistence type="inferred from homology"/>
<dbReference type="InterPro" id="IPR036615">
    <property type="entry name" value="Mur_ligase_C_dom_sf"/>
</dbReference>
<dbReference type="InterPro" id="IPR004101">
    <property type="entry name" value="Mur_ligase_C"/>
</dbReference>
<evidence type="ECO:0000256" key="19">
    <source>
        <dbReference type="ARBA" id="ARBA00047808"/>
    </source>
</evidence>
<name>A0A923PKZ6_9BACT</name>
<dbReference type="GO" id="GO:0008841">
    <property type="term" value="F:dihydrofolate synthase activity"/>
    <property type="evidence" value="ECO:0007669"/>
    <property type="project" value="UniProtKB-EC"/>
</dbReference>
<dbReference type="GO" id="GO:0004326">
    <property type="term" value="F:tetrahydrofolylpolyglutamate synthase activity"/>
    <property type="evidence" value="ECO:0007669"/>
    <property type="project" value="UniProtKB-EC"/>
</dbReference>
<dbReference type="EC" id="6.3.2.12" evidence="6"/>
<dbReference type="Gene3D" id="3.90.190.20">
    <property type="entry name" value="Mur ligase, C-terminal domain"/>
    <property type="match status" value="1"/>
</dbReference>
<evidence type="ECO:0000256" key="11">
    <source>
        <dbReference type="ARBA" id="ARBA00022741"/>
    </source>
</evidence>
<evidence type="ECO:0000256" key="12">
    <source>
        <dbReference type="ARBA" id="ARBA00022840"/>
    </source>
</evidence>
<evidence type="ECO:0000256" key="21">
    <source>
        <dbReference type="ARBA" id="ARBA00049161"/>
    </source>
</evidence>
<sequence>MTYEATLDYLFTQLPMYQRDGAAAMKKDLTNTQRLLEWLGNPHERLRCIHVAGTNGKGTTCHLIAAALQAHGYRVGVYTSPHYKDFRERIKINGAFITEKAVTDFVTRLRESGPDIQPSFFEITVAMAFDYFARESPDWCVIEVGLGGRLDSTNVITPLVSVITNIGYDHTQFLGETLPEIAGEKAGIIKPGVPVVIGETHLETEPVFRRKAAELGADLYFADEVFYIDESYVRDDPRLSYFRVQRTIQGNERILQTDLSGPHLKKNVLTALAALNVLANTAPLALRYENINRGWSSVRESTYYLGRWQTLRQANPLCIVDSAHNAEGLRPVLERLQSYQLPLHLVIGFVNDKDLGKALPLFPTAATYYFVKADIPRGLPAAELQAAAAQHGLQGEAYPSVAEGYAAAQAAAGTGGLVFVGGSIFVVAEVI</sequence>
<evidence type="ECO:0000256" key="17">
    <source>
        <dbReference type="ARBA" id="ARBA00032510"/>
    </source>
</evidence>
<comment type="function">
    <text evidence="2">Functions in two distinct reactions of the de novo folate biosynthetic pathway. Catalyzes the addition of a glutamate residue to dihydropteroate (7,8-dihydropteroate or H2Pte) to form dihydrofolate (7,8-dihydrofolate monoglutamate or H2Pte-Glu). Also catalyzes successive additions of L-glutamate to tetrahydrofolate or 10-formyltetrahydrofolate or 5,10-methylenetetrahydrofolate, leading to folylpolyglutamate derivatives.</text>
</comment>
<protein>
    <recommendedName>
        <fullName evidence="8">Dihydrofolate synthase/folylpolyglutamate synthase</fullName>
        <ecNumber evidence="6">6.3.2.12</ecNumber>
        <ecNumber evidence="7">6.3.2.17</ecNumber>
    </recommendedName>
    <alternativeName>
        <fullName evidence="17">Folylpoly-gamma-glutamate synthetase-dihydrofolate synthetase</fullName>
    </alternativeName>
    <alternativeName>
        <fullName evidence="15">Folylpolyglutamate synthetase</fullName>
    </alternativeName>
    <alternativeName>
        <fullName evidence="16">Tetrahydrofolylpolyglutamate synthase</fullName>
    </alternativeName>
</protein>
<evidence type="ECO:0000256" key="20">
    <source>
        <dbReference type="ARBA" id="ARBA00049035"/>
    </source>
</evidence>
<comment type="pathway">
    <text evidence="3">Cofactor biosynthesis; tetrahydrofolate biosynthesis; 7,8-dihydrofolate from 2-amino-4-hydroxy-6-hydroxymethyl-7,8-dihydropteridine diphosphate and 4-aminobenzoate: step 2/2.</text>
</comment>
<dbReference type="InterPro" id="IPR013221">
    <property type="entry name" value="Mur_ligase_cen"/>
</dbReference>
<dbReference type="PANTHER" id="PTHR11136">
    <property type="entry name" value="FOLYLPOLYGLUTAMATE SYNTHASE-RELATED"/>
    <property type="match status" value="1"/>
</dbReference>
<evidence type="ECO:0000256" key="7">
    <source>
        <dbReference type="ARBA" id="ARBA00013025"/>
    </source>
</evidence>
<keyword evidence="26" id="KW-1185">Reference proteome</keyword>
<dbReference type="PROSITE" id="PS01012">
    <property type="entry name" value="FOLYLPOLYGLU_SYNT_2"/>
    <property type="match status" value="1"/>
</dbReference>
<dbReference type="NCBIfam" id="TIGR01499">
    <property type="entry name" value="folC"/>
    <property type="match status" value="1"/>
</dbReference>
<dbReference type="Pfam" id="PF02875">
    <property type="entry name" value="Mur_ligase_C"/>
    <property type="match status" value="1"/>
</dbReference>
<feature type="domain" description="Mur ligase C-terminal" evidence="23">
    <location>
        <begin position="306"/>
        <end position="423"/>
    </location>
</feature>
<keyword evidence="9 22" id="KW-0436">Ligase</keyword>
<keyword evidence="11 22" id="KW-0547">Nucleotide-binding</keyword>
<evidence type="ECO:0000256" key="1">
    <source>
        <dbReference type="ARBA" id="ARBA00001946"/>
    </source>
</evidence>
<dbReference type="InterPro" id="IPR018109">
    <property type="entry name" value="Folylpolyglutamate_synth_CS"/>
</dbReference>
<dbReference type="FunFam" id="3.40.1190.10:FF:000011">
    <property type="entry name" value="Folylpolyglutamate synthase/dihydrofolate synthase"/>
    <property type="match status" value="1"/>
</dbReference>
<comment type="caution">
    <text evidence="25">The sequence shown here is derived from an EMBL/GenBank/DDBJ whole genome shotgun (WGS) entry which is preliminary data.</text>
</comment>
<organism evidence="25 26">
    <name type="scientific">Neolewinella lacunae</name>
    <dbReference type="NCBI Taxonomy" id="1517758"/>
    <lineage>
        <taxon>Bacteria</taxon>
        <taxon>Pseudomonadati</taxon>
        <taxon>Bacteroidota</taxon>
        <taxon>Saprospiria</taxon>
        <taxon>Saprospirales</taxon>
        <taxon>Lewinellaceae</taxon>
        <taxon>Neolewinella</taxon>
    </lineage>
</organism>
<reference evidence="25" key="1">
    <citation type="submission" date="2020-08" db="EMBL/GenBank/DDBJ databases">
        <title>Lewinella bacteria from marine environments.</title>
        <authorList>
            <person name="Zhong Y."/>
        </authorList>
    </citation>
    <scope>NUCLEOTIDE SEQUENCE</scope>
    <source>
        <strain evidence="25">KCTC 42187</strain>
    </source>
</reference>
<evidence type="ECO:0000256" key="14">
    <source>
        <dbReference type="ARBA" id="ARBA00022909"/>
    </source>
</evidence>
<evidence type="ECO:0000313" key="25">
    <source>
        <dbReference type="EMBL" id="MBC6993601.1"/>
    </source>
</evidence>
<evidence type="ECO:0000256" key="3">
    <source>
        <dbReference type="ARBA" id="ARBA00004799"/>
    </source>
</evidence>
<evidence type="ECO:0000256" key="13">
    <source>
        <dbReference type="ARBA" id="ARBA00022842"/>
    </source>
</evidence>
<evidence type="ECO:0000256" key="22">
    <source>
        <dbReference type="PIRNR" id="PIRNR001563"/>
    </source>
</evidence>
<evidence type="ECO:0000256" key="9">
    <source>
        <dbReference type="ARBA" id="ARBA00022598"/>
    </source>
</evidence>
<dbReference type="SUPFAM" id="SSF53623">
    <property type="entry name" value="MurD-like peptide ligases, catalytic domain"/>
    <property type="match status" value="1"/>
</dbReference>
<comment type="pathway">
    <text evidence="4">Cofactor biosynthesis; tetrahydrofolylpolyglutamate biosynthesis.</text>
</comment>